<feature type="chain" id="PRO_5035772120" evidence="1">
    <location>
        <begin position="22"/>
        <end position="206"/>
    </location>
</feature>
<dbReference type="EMBL" id="CAJQZP010000693">
    <property type="protein sequence ID" value="CAG4979774.1"/>
    <property type="molecule type" value="Genomic_DNA"/>
</dbReference>
<sequence length="206" mass="22833">MASFFLYTILLVMVGANAIQASGYNKNNDPFQGFPFTGSQFSFPKITFPTMQMPTFQPFSQFPKIKPIRPMFPKIKMLNPEDIINRKPKPGEVVNAVIASSKNEYKVDENGKVVKTGGSTVIINENGKRRMYTVGDAPDVFKKGNVIPSQQEDIKLGDSDTFISAYTSSAVSSVNGESNYIGFSQTVRNNNDEIEEHTLGLEKNDV</sequence>
<keyword evidence="1" id="KW-0732">Signal</keyword>
<feature type="signal peptide" evidence="1">
    <location>
        <begin position="1"/>
        <end position="21"/>
    </location>
</feature>
<proteinExistence type="predicted"/>
<evidence type="ECO:0000256" key="1">
    <source>
        <dbReference type="SAM" id="SignalP"/>
    </source>
</evidence>
<gene>
    <name evidence="2" type="ORF">PAPOLLO_LOCUS10013</name>
</gene>
<name>A0A8S3WT27_PARAO</name>
<dbReference type="OrthoDB" id="6929527at2759"/>
<dbReference type="AlphaFoldDB" id="A0A8S3WT27"/>
<reference evidence="2" key="1">
    <citation type="submission" date="2021-04" db="EMBL/GenBank/DDBJ databases">
        <authorList>
            <person name="Tunstrom K."/>
        </authorList>
    </citation>
    <scope>NUCLEOTIDE SEQUENCE</scope>
</reference>
<accession>A0A8S3WT27</accession>
<keyword evidence="3" id="KW-1185">Reference proteome</keyword>
<evidence type="ECO:0000313" key="3">
    <source>
        <dbReference type="Proteomes" id="UP000691718"/>
    </source>
</evidence>
<organism evidence="2 3">
    <name type="scientific">Parnassius apollo</name>
    <name type="common">Apollo butterfly</name>
    <name type="synonym">Papilio apollo</name>
    <dbReference type="NCBI Taxonomy" id="110799"/>
    <lineage>
        <taxon>Eukaryota</taxon>
        <taxon>Metazoa</taxon>
        <taxon>Ecdysozoa</taxon>
        <taxon>Arthropoda</taxon>
        <taxon>Hexapoda</taxon>
        <taxon>Insecta</taxon>
        <taxon>Pterygota</taxon>
        <taxon>Neoptera</taxon>
        <taxon>Endopterygota</taxon>
        <taxon>Lepidoptera</taxon>
        <taxon>Glossata</taxon>
        <taxon>Ditrysia</taxon>
        <taxon>Papilionoidea</taxon>
        <taxon>Papilionidae</taxon>
        <taxon>Parnassiinae</taxon>
        <taxon>Parnassini</taxon>
        <taxon>Parnassius</taxon>
        <taxon>Parnassius</taxon>
    </lineage>
</organism>
<evidence type="ECO:0000313" key="2">
    <source>
        <dbReference type="EMBL" id="CAG4979774.1"/>
    </source>
</evidence>
<protein>
    <submittedName>
        <fullName evidence="2">(apollo) hypothetical protein</fullName>
    </submittedName>
</protein>
<dbReference type="Proteomes" id="UP000691718">
    <property type="component" value="Unassembled WGS sequence"/>
</dbReference>
<comment type="caution">
    <text evidence="2">The sequence shown here is derived from an EMBL/GenBank/DDBJ whole genome shotgun (WGS) entry which is preliminary data.</text>
</comment>